<evidence type="ECO:0000313" key="7">
    <source>
        <dbReference type="EMBL" id="SVC33894.1"/>
    </source>
</evidence>
<feature type="transmembrane region" description="Helical" evidence="6">
    <location>
        <begin position="107"/>
        <end position="130"/>
    </location>
</feature>
<evidence type="ECO:0000256" key="4">
    <source>
        <dbReference type="ARBA" id="ARBA00022989"/>
    </source>
</evidence>
<evidence type="ECO:0000256" key="2">
    <source>
        <dbReference type="ARBA" id="ARBA00022692"/>
    </source>
</evidence>
<organism evidence="7">
    <name type="scientific">marine metagenome</name>
    <dbReference type="NCBI Taxonomy" id="408172"/>
    <lineage>
        <taxon>unclassified sequences</taxon>
        <taxon>metagenomes</taxon>
        <taxon>ecological metagenomes</taxon>
    </lineage>
</organism>
<dbReference type="EMBL" id="UINC01085922">
    <property type="protein sequence ID" value="SVC33894.1"/>
    <property type="molecule type" value="Genomic_DNA"/>
</dbReference>
<evidence type="ECO:0000256" key="3">
    <source>
        <dbReference type="ARBA" id="ARBA00022960"/>
    </source>
</evidence>
<dbReference type="GO" id="GO:0051301">
    <property type="term" value="P:cell division"/>
    <property type="evidence" value="ECO:0007669"/>
    <property type="project" value="InterPro"/>
</dbReference>
<dbReference type="GO" id="GO:0032153">
    <property type="term" value="C:cell division site"/>
    <property type="evidence" value="ECO:0007669"/>
    <property type="project" value="TreeGrafter"/>
</dbReference>
<evidence type="ECO:0000256" key="1">
    <source>
        <dbReference type="ARBA" id="ARBA00004141"/>
    </source>
</evidence>
<name>A0A382LAH1_9ZZZZ</name>
<feature type="transmembrane region" description="Helical" evidence="6">
    <location>
        <begin position="80"/>
        <end position="101"/>
    </location>
</feature>
<proteinExistence type="predicted"/>
<comment type="subcellular location">
    <subcellularLocation>
        <location evidence="1">Membrane</location>
        <topology evidence="1">Multi-pass membrane protein</topology>
    </subcellularLocation>
</comment>
<dbReference type="GO" id="GO:0015648">
    <property type="term" value="F:lipid-linked peptidoglycan transporter activity"/>
    <property type="evidence" value="ECO:0007669"/>
    <property type="project" value="TreeGrafter"/>
</dbReference>
<dbReference type="GO" id="GO:0005886">
    <property type="term" value="C:plasma membrane"/>
    <property type="evidence" value="ECO:0007669"/>
    <property type="project" value="TreeGrafter"/>
</dbReference>
<keyword evidence="3" id="KW-0133">Cell shape</keyword>
<protein>
    <recommendedName>
        <fullName evidence="8">Rod shape-determining protein RodA</fullName>
    </recommendedName>
</protein>
<keyword evidence="4 6" id="KW-1133">Transmembrane helix</keyword>
<keyword evidence="2 6" id="KW-0812">Transmembrane</keyword>
<dbReference type="Pfam" id="PF01098">
    <property type="entry name" value="FTSW_RODA_SPOVE"/>
    <property type="match status" value="1"/>
</dbReference>
<evidence type="ECO:0008006" key="8">
    <source>
        <dbReference type="Google" id="ProtNLM"/>
    </source>
</evidence>
<gene>
    <name evidence="7" type="ORF">METZ01_LOCUS286748</name>
</gene>
<evidence type="ECO:0000256" key="5">
    <source>
        <dbReference type="ARBA" id="ARBA00023136"/>
    </source>
</evidence>
<dbReference type="GO" id="GO:0008360">
    <property type="term" value="P:regulation of cell shape"/>
    <property type="evidence" value="ECO:0007669"/>
    <property type="project" value="UniProtKB-KW"/>
</dbReference>
<dbReference type="PANTHER" id="PTHR30474">
    <property type="entry name" value="CELL CYCLE PROTEIN"/>
    <property type="match status" value="1"/>
</dbReference>
<feature type="transmembrane region" description="Helical" evidence="6">
    <location>
        <begin position="20"/>
        <end position="42"/>
    </location>
</feature>
<sequence>MIRNYLQGKNPSFRDKIVALDFKLIFLILLLGIISLFAMYSSERGDFSYHTQSHLYRFSIFFSFFIIFSFFKIKFWYKSAYIFYFIVLILLFAVDSFGVIASGSKRWISLFFINLQPSELMKVALIIFLARYYNRRTFH</sequence>
<keyword evidence="5 6" id="KW-0472">Membrane</keyword>
<reference evidence="7" key="1">
    <citation type="submission" date="2018-05" db="EMBL/GenBank/DDBJ databases">
        <authorList>
            <person name="Lanie J.A."/>
            <person name="Ng W.-L."/>
            <person name="Kazmierczak K.M."/>
            <person name="Andrzejewski T.M."/>
            <person name="Davidsen T.M."/>
            <person name="Wayne K.J."/>
            <person name="Tettelin H."/>
            <person name="Glass J.I."/>
            <person name="Rusch D."/>
            <person name="Podicherti R."/>
            <person name="Tsui H.-C.T."/>
            <person name="Winkler M.E."/>
        </authorList>
    </citation>
    <scope>NUCLEOTIDE SEQUENCE</scope>
</reference>
<dbReference type="InterPro" id="IPR001182">
    <property type="entry name" value="FtsW/RodA"/>
</dbReference>
<dbReference type="AlphaFoldDB" id="A0A382LAH1"/>
<accession>A0A382LAH1</accession>
<feature type="transmembrane region" description="Helical" evidence="6">
    <location>
        <begin position="54"/>
        <end position="73"/>
    </location>
</feature>
<evidence type="ECO:0000256" key="6">
    <source>
        <dbReference type="SAM" id="Phobius"/>
    </source>
</evidence>
<feature type="non-terminal residue" evidence="7">
    <location>
        <position position="139"/>
    </location>
</feature>